<dbReference type="RefSeq" id="YP_009648062.1">
    <property type="nucleotide sequence ID" value="NC_042669.1"/>
</dbReference>
<protein>
    <submittedName>
        <fullName evidence="1">Uncharacterized protein</fullName>
    </submittedName>
</protein>
<dbReference type="AlphaFoldDB" id="A0A4D6E5E5"/>
<dbReference type="EMBL" id="MH411105">
    <property type="protein sequence ID" value="QBZ73731.1"/>
    <property type="molecule type" value="Genomic_DNA"/>
</dbReference>
<sequence>MVKAKKYSEADLADFYLVSPLFKKYSLLRLWSYNFSEYSNIKYCEIYFSKYFLVCTEKYILEYFGEFFLLTLLDSPKFLKFIESGFFKYINYHFLLLFQSNCLFFFEDSFEEVEFFVEEYFRLHIKKTFERDLLICLAACINKRVPVSFDIYLSNHLKYISNKILLIKSNTKSSFNSISILNFIESDIDKYYFLGFIYFKNNKSPLYKIKYNVGVKKKYNCSGLTVLNYKIYKSVNIIKEVSGVIKQNYIKFFFEGITCNYESFVVNSYNNTFLEYYNYFFKNIEKYKYLSINKKVNFYFKFYPTLFMVYKGSFYNFSKCVYKLPYGFIFYSITKDSNSCNYDFQLLLGSFQILVSFDKIKNDIGVYLENTNVFIII</sequence>
<gene>
    <name evidence="1" type="primary">ORF377</name>
</gene>
<name>A0A4D6E5E5_9PHAE</name>
<accession>A0A4D6E5E5</accession>
<geneLocation type="mitochondrion" evidence="1"/>
<organism evidence="1">
    <name type="scientific">Macrocystis integrifolia</name>
    <dbReference type="NCBI Taxonomy" id="169774"/>
    <lineage>
        <taxon>Eukaryota</taxon>
        <taxon>Sar</taxon>
        <taxon>Stramenopiles</taxon>
        <taxon>Ochrophyta</taxon>
        <taxon>PX clade</taxon>
        <taxon>Phaeophyceae</taxon>
        <taxon>Laminariales</taxon>
        <taxon>Laminariaceae</taxon>
        <taxon>Macrocystis</taxon>
    </lineage>
</organism>
<reference evidence="1" key="1">
    <citation type="journal article" date="2019" name="Mitochondrial DNA Part B Resour">
        <title>The complete mitochondrial genome of the brown alga Macrocystis integrifolia (Laminariales, Phaeophyceae).</title>
        <authorList>
            <person name="Chen J."/>
            <person name="Zang Y."/>
            <person name="Shang S."/>
            <person name="Tang X."/>
        </authorList>
    </citation>
    <scope>NUCLEOTIDE SEQUENCE</scope>
</reference>
<keyword evidence="1" id="KW-0496">Mitochondrion</keyword>
<evidence type="ECO:0000313" key="1">
    <source>
        <dbReference type="EMBL" id="QBZ73731.1"/>
    </source>
</evidence>
<dbReference type="GeneID" id="40492177"/>
<proteinExistence type="predicted"/>